<reference evidence="3 4" key="1">
    <citation type="journal article" date="2009" name="Science">
        <title>Green evolution and dynamic adaptations revealed by genomes of the marine picoeukaryotes Micromonas.</title>
        <authorList>
            <person name="Worden A.Z."/>
            <person name="Lee J.H."/>
            <person name="Mock T."/>
            <person name="Rouze P."/>
            <person name="Simmons M.P."/>
            <person name="Aerts A.L."/>
            <person name="Allen A.E."/>
            <person name="Cuvelier M.L."/>
            <person name="Derelle E."/>
            <person name="Everett M.V."/>
            <person name="Foulon E."/>
            <person name="Grimwood J."/>
            <person name="Gundlach H."/>
            <person name="Henrissat B."/>
            <person name="Napoli C."/>
            <person name="McDonald S.M."/>
            <person name="Parker M.S."/>
            <person name="Rombauts S."/>
            <person name="Salamov A."/>
            <person name="Von Dassow P."/>
            <person name="Badger J.H."/>
            <person name="Coutinho P.M."/>
            <person name="Demir E."/>
            <person name="Dubchak I."/>
            <person name="Gentemann C."/>
            <person name="Eikrem W."/>
            <person name="Gready J.E."/>
            <person name="John U."/>
            <person name="Lanier W."/>
            <person name="Lindquist E.A."/>
            <person name="Lucas S."/>
            <person name="Mayer K.F."/>
            <person name="Moreau H."/>
            <person name="Not F."/>
            <person name="Otillar R."/>
            <person name="Panaud O."/>
            <person name="Pangilinan J."/>
            <person name="Paulsen I."/>
            <person name="Piegu B."/>
            <person name="Poliakov A."/>
            <person name="Robbens S."/>
            <person name="Schmutz J."/>
            <person name="Toulza E."/>
            <person name="Wyss T."/>
            <person name="Zelensky A."/>
            <person name="Zhou K."/>
            <person name="Armbrust E.V."/>
            <person name="Bhattacharya D."/>
            <person name="Goodenough U.W."/>
            <person name="Van de Peer Y."/>
            <person name="Grigoriev I.V."/>
        </authorList>
    </citation>
    <scope>NUCLEOTIDE SEQUENCE [LARGE SCALE GENOMIC DNA]</scope>
    <source>
        <strain evidence="3 4">CCMP1545</strain>
    </source>
</reference>
<gene>
    <name evidence="3" type="ORF">MICPUCDRAFT_59883</name>
</gene>
<feature type="compositionally biased region" description="Polar residues" evidence="1">
    <location>
        <begin position="1"/>
        <end position="18"/>
    </location>
</feature>
<feature type="compositionally biased region" description="Low complexity" evidence="1">
    <location>
        <begin position="32"/>
        <end position="43"/>
    </location>
</feature>
<keyword evidence="4" id="KW-1185">Reference proteome</keyword>
<keyword evidence="2" id="KW-1133">Transmembrane helix</keyword>
<name>C1MYE5_MICPC</name>
<dbReference type="AlphaFoldDB" id="C1MYE5"/>
<keyword evidence="2" id="KW-0812">Transmembrane</keyword>
<proteinExistence type="predicted"/>
<keyword evidence="2" id="KW-0472">Membrane</keyword>
<evidence type="ECO:0000256" key="1">
    <source>
        <dbReference type="SAM" id="MobiDB-lite"/>
    </source>
</evidence>
<organism evidence="4">
    <name type="scientific">Micromonas pusilla (strain CCMP1545)</name>
    <name type="common">Picoplanktonic green alga</name>
    <dbReference type="NCBI Taxonomy" id="564608"/>
    <lineage>
        <taxon>Eukaryota</taxon>
        <taxon>Viridiplantae</taxon>
        <taxon>Chlorophyta</taxon>
        <taxon>Mamiellophyceae</taxon>
        <taxon>Mamiellales</taxon>
        <taxon>Mamiellaceae</taxon>
        <taxon>Micromonas</taxon>
    </lineage>
</organism>
<feature type="region of interest" description="Disordered" evidence="1">
    <location>
        <begin position="1"/>
        <end position="83"/>
    </location>
</feature>
<evidence type="ECO:0000313" key="3">
    <source>
        <dbReference type="EMBL" id="EEH55040.1"/>
    </source>
</evidence>
<dbReference type="OrthoDB" id="10447838at2759"/>
<dbReference type="KEGG" id="mpp:MICPUCDRAFT_59883"/>
<dbReference type="GeneID" id="9685998"/>
<dbReference type="RefSeq" id="XP_003060271.1">
    <property type="nucleotide sequence ID" value="XM_003060225.1"/>
</dbReference>
<sequence length="155" mass="16669">MHAATTSSVGVGLSSRTPSARALAPRRVASATTTTKTTTTKTTIALFGAKKTSTTKTSPNKNKKTSPPKKKTPSSSSVKNAGVNLINPKPLYAKGEEPWYIDKETGKAPGYLQVAVFMASQLFVGVVMQPFALWYDQLFSPFLRNGQTLPTDFIN</sequence>
<feature type="transmembrane region" description="Helical" evidence="2">
    <location>
        <begin position="111"/>
        <end position="135"/>
    </location>
</feature>
<dbReference type="EMBL" id="GG663742">
    <property type="protein sequence ID" value="EEH55040.1"/>
    <property type="molecule type" value="Genomic_DNA"/>
</dbReference>
<dbReference type="Proteomes" id="UP000001876">
    <property type="component" value="Unassembled WGS sequence"/>
</dbReference>
<evidence type="ECO:0000313" key="4">
    <source>
        <dbReference type="Proteomes" id="UP000001876"/>
    </source>
</evidence>
<protein>
    <submittedName>
        <fullName evidence="3">Predicted protein</fullName>
    </submittedName>
</protein>
<feature type="compositionally biased region" description="Low complexity" evidence="1">
    <location>
        <begin position="50"/>
        <end position="60"/>
    </location>
</feature>
<accession>C1MYE5</accession>
<evidence type="ECO:0000256" key="2">
    <source>
        <dbReference type="SAM" id="Phobius"/>
    </source>
</evidence>
<feature type="compositionally biased region" description="Basic residues" evidence="1">
    <location>
        <begin position="61"/>
        <end position="72"/>
    </location>
</feature>